<gene>
    <name evidence="2" type="ORF">CWR48_19155</name>
</gene>
<proteinExistence type="predicted"/>
<accession>A0A3D8PIB7</accession>
<dbReference type="PANTHER" id="PTHR43279:SF1">
    <property type="entry name" value="CATECHOL-2,3-DIOXYGENASE"/>
    <property type="match status" value="1"/>
</dbReference>
<dbReference type="InterPro" id="IPR004360">
    <property type="entry name" value="Glyas_Fos-R_dOase_dom"/>
</dbReference>
<reference evidence="3" key="1">
    <citation type="submission" date="2017-11" db="EMBL/GenBank/DDBJ databases">
        <authorList>
            <person name="Zhu W."/>
        </authorList>
    </citation>
    <scope>NUCLEOTIDE SEQUENCE [LARGE SCALE GENOMIC DNA]</scope>
    <source>
        <strain evidence="3">CAU 1183</strain>
    </source>
</reference>
<dbReference type="Gene3D" id="3.10.180.10">
    <property type="entry name" value="2,3-Dihydroxybiphenyl 1,2-Dioxygenase, domain 1"/>
    <property type="match status" value="2"/>
</dbReference>
<organism evidence="2 3">
    <name type="scientific">Oceanobacillus arenosus</name>
    <dbReference type="NCBI Taxonomy" id="1229153"/>
    <lineage>
        <taxon>Bacteria</taxon>
        <taxon>Bacillati</taxon>
        <taxon>Bacillota</taxon>
        <taxon>Bacilli</taxon>
        <taxon>Bacillales</taxon>
        <taxon>Bacillaceae</taxon>
        <taxon>Oceanobacillus</taxon>
    </lineage>
</organism>
<keyword evidence="3" id="KW-1185">Reference proteome</keyword>
<sequence>MNVTEEQEFNPSYSVGEVEFKVIDLDRQVKFYEEVVGLCVVKREEDKVYLAGENDTKPLLILNKTASEYQEPLTTGIFHIAFLLPSRKALATKFFHILRSKKDVDSPREQASRYTHFENILPIARLDSASDHGYSEAFYLYDIEGNGIEIYADREREDWDKYPGGSHPLNLKELAELADFQADGKLPSGTTVGHVHLRIRTVKETLDFYTTLGFEPQEIMDTALFVSTDGYHHHIAGNVWNGLNNPHPPQDATGLSYFTLELKDFEDLERIEAILRQNEISFVRMDKGSIQLKDPSENPIIIRAK</sequence>
<dbReference type="PROSITE" id="PS51819">
    <property type="entry name" value="VOC"/>
    <property type="match status" value="1"/>
</dbReference>
<evidence type="ECO:0000313" key="2">
    <source>
        <dbReference type="EMBL" id="RDW15843.1"/>
    </source>
</evidence>
<dbReference type="EMBL" id="PIOC01000032">
    <property type="protein sequence ID" value="RDW15843.1"/>
    <property type="molecule type" value="Genomic_DNA"/>
</dbReference>
<feature type="domain" description="VOC" evidence="1">
    <location>
        <begin position="14"/>
        <end position="153"/>
    </location>
</feature>
<dbReference type="InterPro" id="IPR037523">
    <property type="entry name" value="VOC_core"/>
</dbReference>
<dbReference type="InterPro" id="IPR029068">
    <property type="entry name" value="Glyas_Bleomycin-R_OHBP_Dase"/>
</dbReference>
<dbReference type="PANTHER" id="PTHR43279">
    <property type="entry name" value="CATECHOL-2,3-DIOXYGENASE"/>
    <property type="match status" value="1"/>
</dbReference>
<dbReference type="OrthoDB" id="9792626at2"/>
<protein>
    <submittedName>
        <fullName evidence="2">Glyoxalase</fullName>
    </submittedName>
</protein>
<comment type="caution">
    <text evidence="2">The sequence shown here is derived from an EMBL/GenBank/DDBJ whole genome shotgun (WGS) entry which is preliminary data.</text>
</comment>
<dbReference type="RefSeq" id="WP_115774897.1">
    <property type="nucleotide sequence ID" value="NZ_PIOC01000032.1"/>
</dbReference>
<dbReference type="Pfam" id="PF00903">
    <property type="entry name" value="Glyoxalase"/>
    <property type="match status" value="1"/>
</dbReference>
<dbReference type="Proteomes" id="UP000257143">
    <property type="component" value="Unassembled WGS sequence"/>
</dbReference>
<dbReference type="SUPFAM" id="SSF54593">
    <property type="entry name" value="Glyoxalase/Bleomycin resistance protein/Dihydroxybiphenyl dioxygenase"/>
    <property type="match status" value="2"/>
</dbReference>
<evidence type="ECO:0000313" key="3">
    <source>
        <dbReference type="Proteomes" id="UP000257143"/>
    </source>
</evidence>
<name>A0A3D8PIB7_9BACI</name>
<dbReference type="AlphaFoldDB" id="A0A3D8PIB7"/>
<evidence type="ECO:0000259" key="1">
    <source>
        <dbReference type="PROSITE" id="PS51819"/>
    </source>
</evidence>